<dbReference type="AlphaFoldDB" id="A0A1W1DG55"/>
<gene>
    <name evidence="1" type="ORF">MNB_SUP05-13-461</name>
</gene>
<name>A0A1W1DG55_9ZZZZ</name>
<sequence length="40" mass="4575">MIKKFPNHNSIFQAKALLKSIRAPEPVEDTEPAPEKIKEE</sequence>
<evidence type="ECO:0000313" key="1">
    <source>
        <dbReference type="EMBL" id="SFV80286.1"/>
    </source>
</evidence>
<dbReference type="EMBL" id="FPHU01000063">
    <property type="protein sequence ID" value="SFV80286.1"/>
    <property type="molecule type" value="Genomic_DNA"/>
</dbReference>
<accession>A0A1W1DG55</accession>
<proteinExistence type="predicted"/>
<protein>
    <submittedName>
        <fullName evidence="1">Uncharacterized protein</fullName>
    </submittedName>
</protein>
<organism evidence="1">
    <name type="scientific">hydrothermal vent metagenome</name>
    <dbReference type="NCBI Taxonomy" id="652676"/>
    <lineage>
        <taxon>unclassified sequences</taxon>
        <taxon>metagenomes</taxon>
        <taxon>ecological metagenomes</taxon>
    </lineage>
</organism>
<reference evidence="1" key="1">
    <citation type="submission" date="2016-10" db="EMBL/GenBank/DDBJ databases">
        <authorList>
            <person name="de Groot N.N."/>
        </authorList>
    </citation>
    <scope>NUCLEOTIDE SEQUENCE</scope>
</reference>